<proteinExistence type="predicted"/>
<protein>
    <submittedName>
        <fullName evidence="2">Uncharacterized protein</fullName>
    </submittedName>
</protein>
<dbReference type="Proteomes" id="UP000887565">
    <property type="component" value="Unplaced"/>
</dbReference>
<organism evidence="1 2">
    <name type="scientific">Romanomermis culicivorax</name>
    <name type="common">Nematode worm</name>
    <dbReference type="NCBI Taxonomy" id="13658"/>
    <lineage>
        <taxon>Eukaryota</taxon>
        <taxon>Metazoa</taxon>
        <taxon>Ecdysozoa</taxon>
        <taxon>Nematoda</taxon>
        <taxon>Enoplea</taxon>
        <taxon>Dorylaimia</taxon>
        <taxon>Mermithida</taxon>
        <taxon>Mermithoidea</taxon>
        <taxon>Mermithidae</taxon>
        <taxon>Romanomermis</taxon>
    </lineage>
</organism>
<dbReference type="AlphaFoldDB" id="A0A915L7X8"/>
<reference evidence="2" key="1">
    <citation type="submission" date="2022-11" db="UniProtKB">
        <authorList>
            <consortium name="WormBaseParasite"/>
        </authorList>
    </citation>
    <scope>IDENTIFICATION</scope>
</reference>
<name>A0A915L7X8_ROMCU</name>
<sequence>MQITVLSLYWFVNKMMPIQYTINIKKDDWVQHIQYCQNDTVTILVYIGPEKCTKKQRLVFP</sequence>
<evidence type="ECO:0000313" key="2">
    <source>
        <dbReference type="WBParaSite" id="nRc.2.0.1.t47220-RA"/>
    </source>
</evidence>
<accession>A0A915L7X8</accession>
<dbReference type="WBParaSite" id="nRc.2.0.1.t47220-RA">
    <property type="protein sequence ID" value="nRc.2.0.1.t47220-RA"/>
    <property type="gene ID" value="nRc.2.0.1.g47220"/>
</dbReference>
<evidence type="ECO:0000313" key="1">
    <source>
        <dbReference type="Proteomes" id="UP000887565"/>
    </source>
</evidence>
<keyword evidence="1" id="KW-1185">Reference proteome</keyword>